<evidence type="ECO:0000313" key="4">
    <source>
        <dbReference type="Proteomes" id="UP000680865"/>
    </source>
</evidence>
<organism evidence="3 4">
    <name type="scientific">Winogradskya consettensis</name>
    <dbReference type="NCBI Taxonomy" id="113560"/>
    <lineage>
        <taxon>Bacteria</taxon>
        <taxon>Bacillati</taxon>
        <taxon>Actinomycetota</taxon>
        <taxon>Actinomycetes</taxon>
        <taxon>Micromonosporales</taxon>
        <taxon>Micromonosporaceae</taxon>
        <taxon>Winogradskya</taxon>
    </lineage>
</organism>
<accession>A0A919SLK3</accession>
<dbReference type="RefSeq" id="WP_212998402.1">
    <property type="nucleotide sequence ID" value="NZ_BAAATW010000012.1"/>
</dbReference>
<keyword evidence="4" id="KW-1185">Reference proteome</keyword>
<feature type="domain" description="YcaO" evidence="2">
    <location>
        <begin position="69"/>
        <end position="380"/>
    </location>
</feature>
<gene>
    <name evidence="3" type="ORF">Aco04nite_36470</name>
</gene>
<evidence type="ECO:0000259" key="2">
    <source>
        <dbReference type="PROSITE" id="PS51664"/>
    </source>
</evidence>
<dbReference type="PANTHER" id="PTHR37809">
    <property type="entry name" value="RIBOSOMAL PROTEIN S12 METHYLTHIOTRANSFERASE ACCESSORY FACTOR YCAO"/>
    <property type="match status" value="1"/>
</dbReference>
<evidence type="ECO:0000256" key="1">
    <source>
        <dbReference type="SAM" id="MobiDB-lite"/>
    </source>
</evidence>
<dbReference type="EMBL" id="BOQP01000017">
    <property type="protein sequence ID" value="GIM73667.1"/>
    <property type="molecule type" value="Genomic_DNA"/>
</dbReference>
<protein>
    <recommendedName>
        <fullName evidence="2">YcaO domain-containing protein</fullName>
    </recommendedName>
</protein>
<proteinExistence type="predicted"/>
<comment type="caution">
    <text evidence="3">The sequence shown here is derived from an EMBL/GenBank/DDBJ whole genome shotgun (WGS) entry which is preliminary data.</text>
</comment>
<dbReference type="Gene3D" id="3.30.160.660">
    <property type="match status" value="1"/>
</dbReference>
<reference evidence="3" key="1">
    <citation type="submission" date="2021-03" db="EMBL/GenBank/DDBJ databases">
        <title>Whole genome shotgun sequence of Actinoplanes consettensis NBRC 14913.</title>
        <authorList>
            <person name="Komaki H."/>
            <person name="Tamura T."/>
        </authorList>
    </citation>
    <scope>NUCLEOTIDE SEQUENCE</scope>
    <source>
        <strain evidence="3">NBRC 14913</strain>
    </source>
</reference>
<dbReference type="PANTHER" id="PTHR37809:SF1">
    <property type="entry name" value="RIBOSOMAL PROTEIN S12 METHYLTHIOTRANSFERASE ACCESSORY FACTOR YCAO"/>
    <property type="match status" value="1"/>
</dbReference>
<dbReference type="PROSITE" id="PS51664">
    <property type="entry name" value="YCAO"/>
    <property type="match status" value="1"/>
</dbReference>
<dbReference type="Proteomes" id="UP000680865">
    <property type="component" value="Unassembled WGS sequence"/>
</dbReference>
<name>A0A919SLK3_9ACTN</name>
<dbReference type="Pfam" id="PF02624">
    <property type="entry name" value="YcaO"/>
    <property type="match status" value="1"/>
</dbReference>
<dbReference type="InterPro" id="IPR003776">
    <property type="entry name" value="YcaO-like_dom"/>
</dbReference>
<dbReference type="NCBIfam" id="TIGR00702">
    <property type="entry name" value="YcaO-type kinase domain"/>
    <property type="match status" value="1"/>
</dbReference>
<feature type="region of interest" description="Disordered" evidence="1">
    <location>
        <begin position="300"/>
        <end position="320"/>
    </location>
</feature>
<evidence type="ECO:0000313" key="3">
    <source>
        <dbReference type="EMBL" id="GIM73667.1"/>
    </source>
</evidence>
<sequence>MQTETDERKVRLPGTDRARPPAETLVMAERAAGIVGVTRVADITRLDTIGIPTFQAVRPLSATLAVSQGKGVTPELARLSAVMESIEIWHAEQPLGADLTASPREVADRLTYDVYALTPSVPSVLHDGLPLDWVPARSLDGGALTLVPVDVVGLSLQRRDGWHPPAFLSSTNGLASGNTVVEATLHGLYEVIERDAVTAALAGAGVPGVRVAPQSLGSAVADGLSALIDRAGVTLEVRLLASPTGLPCFLAWLACDDYPAAMFGFGCHLDPEIALTRAVTEAAQTRLSYIAGARDDLHDDIDDAGSRRRREPAGTPADLRDLLAPPVRHESLSEDLAHVTAVATAAFGHAPLVAELTRAQVGVPVVKVVAPGSRVTTEVL</sequence>
<dbReference type="AlphaFoldDB" id="A0A919SLK3"/>